<proteinExistence type="evidence at transcript level"/>
<dbReference type="InterPro" id="IPR036438">
    <property type="entry name" value="Insulin-like_sf"/>
</dbReference>
<dbReference type="Pfam" id="PF00049">
    <property type="entry name" value="Insulin"/>
    <property type="match status" value="1"/>
</dbReference>
<evidence type="ECO:0000259" key="1">
    <source>
        <dbReference type="SMART" id="SM00078"/>
    </source>
</evidence>
<feature type="domain" description="Insulin-like" evidence="1">
    <location>
        <begin position="40"/>
        <end position="158"/>
    </location>
</feature>
<dbReference type="SMART" id="SM00078">
    <property type="entry name" value="IlGF"/>
    <property type="match status" value="1"/>
</dbReference>
<dbReference type="InterPro" id="IPR016179">
    <property type="entry name" value="Insulin-like"/>
</dbReference>
<dbReference type="GO" id="GO:0005179">
    <property type="term" value="F:hormone activity"/>
    <property type="evidence" value="ECO:0007669"/>
    <property type="project" value="InterPro"/>
</dbReference>
<dbReference type="Gene3D" id="1.10.100.10">
    <property type="entry name" value="Insulin-like"/>
    <property type="match status" value="1"/>
</dbReference>
<reference evidence="2" key="1">
    <citation type="submission" date="2003-11" db="EMBL/GenBank/DDBJ databases">
        <title>Insulin Prohormone in Patinopecten yessoensis.</title>
        <authorList>
            <person name="Naraoka T."/>
            <person name="Matsue H."/>
        </authorList>
    </citation>
    <scope>NUCLEOTIDE SEQUENCE</scope>
</reference>
<evidence type="ECO:0000313" key="2">
    <source>
        <dbReference type="EMBL" id="BAD13420.1"/>
    </source>
</evidence>
<dbReference type="GO" id="GO:0005576">
    <property type="term" value="C:extracellular region"/>
    <property type="evidence" value="ECO:0007669"/>
    <property type="project" value="InterPro"/>
</dbReference>
<dbReference type="SUPFAM" id="SSF56994">
    <property type="entry name" value="Insulin-like"/>
    <property type="match status" value="1"/>
</dbReference>
<organism evidence="2">
    <name type="scientific">Mizuhopecten yessoensis</name>
    <name type="common">Japanese scallop</name>
    <name type="synonym">Patinopecten yessoensis</name>
    <dbReference type="NCBI Taxonomy" id="6573"/>
    <lineage>
        <taxon>Eukaryota</taxon>
        <taxon>Metazoa</taxon>
        <taxon>Spiralia</taxon>
        <taxon>Lophotrochozoa</taxon>
        <taxon>Mollusca</taxon>
        <taxon>Bivalvia</taxon>
        <taxon>Autobranchia</taxon>
        <taxon>Pteriomorphia</taxon>
        <taxon>Pectinida</taxon>
        <taxon>Pectinoidea</taxon>
        <taxon>Pectinidae</taxon>
        <taxon>Mizuhopecten</taxon>
    </lineage>
</organism>
<protein>
    <submittedName>
        <fullName evidence="2">Insulin-like peptide</fullName>
    </submittedName>
</protein>
<dbReference type="AlphaFoldDB" id="Q75UP0"/>
<dbReference type="EMBL" id="AB125891">
    <property type="protein sequence ID" value="BAD13420.1"/>
    <property type="molecule type" value="mRNA"/>
</dbReference>
<name>Q75UP0_MIZYE</name>
<sequence>MTKDANDLLQYFYATCLFLVCVHCQYDRTCTPAIRKLAPRGHCGNHLTELVQTACMLKRMSFKKRDPNLNKDNTDTTDTENKNQTNIQTLALMVASGLLQQQLNKQRHTQNQILPGDEFMTKRQAHSFLSKRTAFEAQGIVCECCQFRCRMAELQEYCDDDGFFKKKRSQTIPVISHLAHTYDSKYSLGTLKKRNGYL</sequence>
<accession>Q75UP0</accession>